<dbReference type="GO" id="GO:0005737">
    <property type="term" value="C:cytoplasm"/>
    <property type="evidence" value="ECO:0007669"/>
    <property type="project" value="TreeGrafter"/>
</dbReference>
<dbReference type="InterPro" id="IPR002347">
    <property type="entry name" value="SDR_fam"/>
</dbReference>
<dbReference type="InterPro" id="IPR020904">
    <property type="entry name" value="Sc_DH/Rdtase_CS"/>
</dbReference>
<keyword evidence="2" id="KW-0560">Oxidoreductase</keyword>
<dbReference type="PANTHER" id="PTHR44229">
    <property type="entry name" value="15-HYDROXYPROSTAGLANDIN DEHYDROGENASE [NAD(+)]"/>
    <property type="match status" value="1"/>
</dbReference>
<dbReference type="PRINTS" id="PR00080">
    <property type="entry name" value="SDRFAMILY"/>
</dbReference>
<accession>A0A5N4A4M6</accession>
<reference evidence="4 5" key="1">
    <citation type="journal article" date="2018" name="Elife">
        <title>Firefly genomes illuminate parallel origins of bioluminescence in beetles.</title>
        <authorList>
            <person name="Fallon T.R."/>
            <person name="Lower S.E."/>
            <person name="Chang C.H."/>
            <person name="Bessho-Uehara M."/>
            <person name="Martin G.J."/>
            <person name="Bewick A.J."/>
            <person name="Behringer M."/>
            <person name="Debat H.J."/>
            <person name="Wong I."/>
            <person name="Day J.C."/>
            <person name="Suvorov A."/>
            <person name="Silva C.J."/>
            <person name="Stanger-Hall K.F."/>
            <person name="Hall D.W."/>
            <person name="Schmitz R.J."/>
            <person name="Nelson D.R."/>
            <person name="Lewis S.M."/>
            <person name="Shigenobu S."/>
            <person name="Bybee S.M."/>
            <person name="Larracuente A.M."/>
            <person name="Oba Y."/>
            <person name="Weng J.K."/>
        </authorList>
    </citation>
    <scope>NUCLEOTIDE SEQUENCE [LARGE SCALE GENOMIC DNA]</scope>
    <source>
        <strain evidence="4">1611_PpyrPB1</strain>
        <tissue evidence="4">Whole body</tissue>
    </source>
</reference>
<dbReference type="PANTHER" id="PTHR44229:SF8">
    <property type="entry name" value="ALCOHOL DEHYDROGENASE-RELATED"/>
    <property type="match status" value="1"/>
</dbReference>
<dbReference type="Proteomes" id="UP000327044">
    <property type="component" value="Unassembled WGS sequence"/>
</dbReference>
<dbReference type="PROSITE" id="PS00061">
    <property type="entry name" value="ADH_SHORT"/>
    <property type="match status" value="1"/>
</dbReference>
<dbReference type="InParanoid" id="A0A5N4A4M6"/>
<dbReference type="AlphaFoldDB" id="A0A5N4A4M6"/>
<gene>
    <name evidence="4" type="ORF">PPYR_14234</name>
</gene>
<evidence type="ECO:0000256" key="3">
    <source>
        <dbReference type="RuleBase" id="RU000363"/>
    </source>
</evidence>
<protein>
    <recommendedName>
        <fullName evidence="6">15-hydroxyprostaglandin dehydrogenase</fullName>
    </recommendedName>
</protein>
<evidence type="ECO:0000313" key="4">
    <source>
        <dbReference type="EMBL" id="KAB0792275.1"/>
    </source>
</evidence>
<evidence type="ECO:0000313" key="5">
    <source>
        <dbReference type="Proteomes" id="UP000327044"/>
    </source>
</evidence>
<evidence type="ECO:0000256" key="2">
    <source>
        <dbReference type="ARBA" id="ARBA00023002"/>
    </source>
</evidence>
<dbReference type="SUPFAM" id="SSF51735">
    <property type="entry name" value="NAD(P)-binding Rossmann-fold domains"/>
    <property type="match status" value="1"/>
</dbReference>
<dbReference type="OrthoDB" id="417891at2759"/>
<comment type="caution">
    <text evidence="4">The sequence shown here is derived from an EMBL/GenBank/DDBJ whole genome shotgun (WGS) entry which is preliminary data.</text>
</comment>
<dbReference type="FunCoup" id="A0A5N4A4M6">
    <property type="interactions" value="119"/>
</dbReference>
<proteinExistence type="inferred from homology"/>
<comment type="similarity">
    <text evidence="1 3">Belongs to the short-chain dehydrogenases/reductases (SDR) family.</text>
</comment>
<dbReference type="GO" id="GO:0016616">
    <property type="term" value="F:oxidoreductase activity, acting on the CH-OH group of donors, NAD or NADP as acceptor"/>
    <property type="evidence" value="ECO:0007669"/>
    <property type="project" value="TreeGrafter"/>
</dbReference>
<organism evidence="4 5">
    <name type="scientific">Photinus pyralis</name>
    <name type="common">Common eastern firefly</name>
    <name type="synonym">Lampyris pyralis</name>
    <dbReference type="NCBI Taxonomy" id="7054"/>
    <lineage>
        <taxon>Eukaryota</taxon>
        <taxon>Metazoa</taxon>
        <taxon>Ecdysozoa</taxon>
        <taxon>Arthropoda</taxon>
        <taxon>Hexapoda</taxon>
        <taxon>Insecta</taxon>
        <taxon>Pterygota</taxon>
        <taxon>Neoptera</taxon>
        <taxon>Endopterygota</taxon>
        <taxon>Coleoptera</taxon>
        <taxon>Polyphaga</taxon>
        <taxon>Elateriformia</taxon>
        <taxon>Elateroidea</taxon>
        <taxon>Lampyridae</taxon>
        <taxon>Lampyrinae</taxon>
        <taxon>Photinus</taxon>
    </lineage>
</organism>
<keyword evidence="5" id="KW-1185">Reference proteome</keyword>
<evidence type="ECO:0000256" key="1">
    <source>
        <dbReference type="ARBA" id="ARBA00006484"/>
    </source>
</evidence>
<dbReference type="Gene3D" id="3.40.50.720">
    <property type="entry name" value="NAD(P)-binding Rossmann-like Domain"/>
    <property type="match status" value="1"/>
</dbReference>
<evidence type="ECO:0008006" key="6">
    <source>
        <dbReference type="Google" id="ProtNLM"/>
    </source>
</evidence>
<sequence>MNQSVGNFLLPISLSYEITREGHVAANNRITSNYSTLKMSRLNGKFALVTGGSQGIGFACIKELLNNGIQGVTLVDVNVSKGNESTALLKEEFGTERVIFIEGDVSKEDQVEDAFEKSFNHWKHLDIVINNAGVIAEQHWQKALLTNCGGTLQCSLTAFQYLSTKRNGRGGVIVNVASIVAVHPYAITPVYSSTKSFIVMLGRCLGDSIYHDHNGVRVVTVCPGLTITDFARNAGGLEALKSLVPHSQTSYNDDRDWLKSQSSEECAKHLVRLMIEGTSGSVWTIVGNEVSQVDFSIRD</sequence>
<dbReference type="EMBL" id="VVIM01000010">
    <property type="protein sequence ID" value="KAB0792275.1"/>
    <property type="molecule type" value="Genomic_DNA"/>
</dbReference>
<dbReference type="Pfam" id="PF00106">
    <property type="entry name" value="adh_short"/>
    <property type="match status" value="1"/>
</dbReference>
<name>A0A5N4A4M6_PHOPY</name>
<dbReference type="InterPro" id="IPR036291">
    <property type="entry name" value="NAD(P)-bd_dom_sf"/>
</dbReference>
<dbReference type="PRINTS" id="PR00081">
    <property type="entry name" value="GDHRDH"/>
</dbReference>